<reference evidence="8" key="1">
    <citation type="journal article" date="2018" name="Nat. Microbiol.">
        <title>Leveraging single-cell genomics to expand the fungal tree of life.</title>
        <authorList>
            <person name="Ahrendt S.R."/>
            <person name="Quandt C.A."/>
            <person name="Ciobanu D."/>
            <person name="Clum A."/>
            <person name="Salamov A."/>
            <person name="Andreopoulos B."/>
            <person name="Cheng J.F."/>
            <person name="Woyke T."/>
            <person name="Pelin A."/>
            <person name="Henrissat B."/>
            <person name="Reynolds N.K."/>
            <person name="Benny G.L."/>
            <person name="Smith M.E."/>
            <person name="James T.Y."/>
            <person name="Grigoriev I.V."/>
        </authorList>
    </citation>
    <scope>NUCLEOTIDE SEQUENCE [LARGE SCALE GENOMIC DNA]</scope>
    <source>
        <strain evidence="8">RSA 1356</strain>
    </source>
</reference>
<dbReference type="GO" id="GO:0046872">
    <property type="term" value="F:metal ion binding"/>
    <property type="evidence" value="ECO:0007669"/>
    <property type="project" value="UniProtKB-KW"/>
</dbReference>
<dbReference type="InterPro" id="IPR050371">
    <property type="entry name" value="Fungal_virulence_M36"/>
</dbReference>
<accession>A0A4P9XPC5</accession>
<evidence type="ECO:0000259" key="6">
    <source>
        <dbReference type="Pfam" id="PF07504"/>
    </source>
</evidence>
<dbReference type="Proteomes" id="UP000271241">
    <property type="component" value="Unassembled WGS sequence"/>
</dbReference>
<dbReference type="InterPro" id="IPR011096">
    <property type="entry name" value="FTP_domain"/>
</dbReference>
<feature type="domain" description="FTP" evidence="6">
    <location>
        <begin position="26"/>
        <end position="71"/>
    </location>
</feature>
<dbReference type="PANTHER" id="PTHR33478:SF1">
    <property type="entry name" value="EXTRACELLULAR METALLOPROTEINASE MEP"/>
    <property type="match status" value="1"/>
</dbReference>
<name>A0A4P9XPC5_9FUNG</name>
<keyword evidence="8" id="KW-1185">Reference proteome</keyword>
<evidence type="ECO:0000313" key="8">
    <source>
        <dbReference type="Proteomes" id="UP000271241"/>
    </source>
</evidence>
<dbReference type="AlphaFoldDB" id="A0A4P9XPC5"/>
<keyword evidence="5" id="KW-0482">Metalloprotease</keyword>
<evidence type="ECO:0000256" key="3">
    <source>
        <dbReference type="ARBA" id="ARBA00022801"/>
    </source>
</evidence>
<dbReference type="OrthoDB" id="3227768at2759"/>
<dbReference type="Pfam" id="PF07504">
    <property type="entry name" value="FTP"/>
    <property type="match status" value="1"/>
</dbReference>
<dbReference type="GO" id="GO:0008237">
    <property type="term" value="F:metallopeptidase activity"/>
    <property type="evidence" value="ECO:0007669"/>
    <property type="project" value="UniProtKB-KW"/>
</dbReference>
<sequence>MSVPNPAVLRQKLDSYVQNTLKLPKDSFTFVNSYRTASMRLTHFYLQQRIDGLDVSNGQININIRDNGEIKPNYNTFAKSDAPIRHWNIAGNAATTPSSVTFISARKALNAFADKAKLSLSKSIQIHEVSTPKSGESTPEPTDLSSFDLPSLDAFNDEKEEVSAQRTYLILKDGSVAPTWSLDVQLPRKHYQVHVDAMTGDVLQTSDLVSNGF</sequence>
<evidence type="ECO:0000313" key="7">
    <source>
        <dbReference type="EMBL" id="RKP07836.1"/>
    </source>
</evidence>
<evidence type="ECO:0000256" key="5">
    <source>
        <dbReference type="ARBA" id="ARBA00023049"/>
    </source>
</evidence>
<proteinExistence type="predicted"/>
<keyword evidence="1" id="KW-0645">Protease</keyword>
<dbReference type="EMBL" id="KZ992667">
    <property type="protein sequence ID" value="RKP07836.1"/>
    <property type="molecule type" value="Genomic_DNA"/>
</dbReference>
<evidence type="ECO:0000256" key="1">
    <source>
        <dbReference type="ARBA" id="ARBA00022670"/>
    </source>
</evidence>
<protein>
    <recommendedName>
        <fullName evidence="6">FTP domain-containing protein</fullName>
    </recommendedName>
</protein>
<evidence type="ECO:0000256" key="2">
    <source>
        <dbReference type="ARBA" id="ARBA00022723"/>
    </source>
</evidence>
<organism evidence="7 8">
    <name type="scientific">Thamnocephalis sphaerospora</name>
    <dbReference type="NCBI Taxonomy" id="78915"/>
    <lineage>
        <taxon>Eukaryota</taxon>
        <taxon>Fungi</taxon>
        <taxon>Fungi incertae sedis</taxon>
        <taxon>Zoopagomycota</taxon>
        <taxon>Zoopagomycotina</taxon>
        <taxon>Zoopagomycetes</taxon>
        <taxon>Zoopagales</taxon>
        <taxon>Sigmoideomycetaceae</taxon>
        <taxon>Thamnocephalis</taxon>
    </lineage>
</organism>
<keyword evidence="3" id="KW-0378">Hydrolase</keyword>
<evidence type="ECO:0000256" key="4">
    <source>
        <dbReference type="ARBA" id="ARBA00022833"/>
    </source>
</evidence>
<keyword evidence="4" id="KW-0862">Zinc</keyword>
<dbReference type="PANTHER" id="PTHR33478">
    <property type="entry name" value="EXTRACELLULAR METALLOPROTEINASE MEP"/>
    <property type="match status" value="1"/>
</dbReference>
<keyword evidence="2" id="KW-0479">Metal-binding</keyword>
<dbReference type="GO" id="GO:0006508">
    <property type="term" value="P:proteolysis"/>
    <property type="evidence" value="ECO:0007669"/>
    <property type="project" value="UniProtKB-KW"/>
</dbReference>
<gene>
    <name evidence="7" type="ORF">THASP1DRAFT_30353</name>
</gene>